<evidence type="ECO:0000259" key="9">
    <source>
        <dbReference type="Pfam" id="PF01850"/>
    </source>
</evidence>
<dbReference type="GO" id="GO:0004540">
    <property type="term" value="F:RNA nuclease activity"/>
    <property type="evidence" value="ECO:0007669"/>
    <property type="project" value="InterPro"/>
</dbReference>
<keyword evidence="2 8" id="KW-1277">Toxin-antitoxin system</keyword>
<evidence type="ECO:0000256" key="1">
    <source>
        <dbReference type="ARBA" id="ARBA00001946"/>
    </source>
</evidence>
<gene>
    <name evidence="8" type="primary">vapC</name>
    <name evidence="10" type="ORF">FAA86_04400</name>
</gene>
<reference evidence="10 11" key="1">
    <citation type="submission" date="2019-04" db="EMBL/GenBank/DDBJ databases">
        <title>genome sequence of strain W3.</title>
        <authorList>
            <person name="Gao J."/>
            <person name="Sun J."/>
        </authorList>
    </citation>
    <scope>NUCLEOTIDE SEQUENCE [LARGE SCALE GENOMIC DNA]</scope>
    <source>
        <strain evidence="10 11">W3</strain>
    </source>
</reference>
<feature type="binding site" evidence="8">
    <location>
        <position position="102"/>
    </location>
    <ligand>
        <name>Mg(2+)</name>
        <dbReference type="ChEBI" id="CHEBI:18420"/>
    </ligand>
</feature>
<evidence type="ECO:0000256" key="4">
    <source>
        <dbReference type="ARBA" id="ARBA00022723"/>
    </source>
</evidence>
<proteinExistence type="inferred from homology"/>
<dbReference type="Proteomes" id="UP000307378">
    <property type="component" value="Unassembled WGS sequence"/>
</dbReference>
<dbReference type="InterPro" id="IPR022907">
    <property type="entry name" value="VapC_family"/>
</dbReference>
<keyword evidence="6 8" id="KW-0460">Magnesium</keyword>
<evidence type="ECO:0000256" key="7">
    <source>
        <dbReference type="ARBA" id="ARBA00038093"/>
    </source>
</evidence>
<dbReference type="AlphaFoldDB" id="A0A4S8Q4C1"/>
<dbReference type="InterPro" id="IPR002716">
    <property type="entry name" value="PIN_dom"/>
</dbReference>
<comment type="cofactor">
    <cofactor evidence="1 8">
        <name>Mg(2+)</name>
        <dbReference type="ChEBI" id="CHEBI:18420"/>
    </cofactor>
</comment>
<organism evidence="10 11">
    <name type="scientific">Rhizobium rosettiformans W3</name>
    <dbReference type="NCBI Taxonomy" id="538378"/>
    <lineage>
        <taxon>Bacteria</taxon>
        <taxon>Pseudomonadati</taxon>
        <taxon>Pseudomonadota</taxon>
        <taxon>Alphaproteobacteria</taxon>
        <taxon>Hyphomicrobiales</taxon>
        <taxon>Rhizobiaceae</taxon>
        <taxon>Rhizobium/Agrobacterium group</taxon>
        <taxon>Rhizobium</taxon>
    </lineage>
</organism>
<keyword evidence="8" id="KW-0800">Toxin</keyword>
<protein>
    <recommendedName>
        <fullName evidence="8">Ribonuclease VapC</fullName>
        <shortName evidence="8">RNase VapC</shortName>
        <ecNumber evidence="8">3.1.-.-</ecNumber>
    </recommendedName>
    <alternativeName>
        <fullName evidence="8">Toxin VapC</fullName>
    </alternativeName>
</protein>
<evidence type="ECO:0000256" key="5">
    <source>
        <dbReference type="ARBA" id="ARBA00022801"/>
    </source>
</evidence>
<dbReference type="PANTHER" id="PTHR33653:SF1">
    <property type="entry name" value="RIBONUCLEASE VAPC2"/>
    <property type="match status" value="1"/>
</dbReference>
<name>A0A4S8Q4C1_9HYPH</name>
<accession>A0A4S8Q4C1</accession>
<dbReference type="CDD" id="cd18731">
    <property type="entry name" value="PIN_NgFitB-like"/>
    <property type="match status" value="1"/>
</dbReference>
<evidence type="ECO:0000256" key="3">
    <source>
        <dbReference type="ARBA" id="ARBA00022722"/>
    </source>
</evidence>
<dbReference type="GO" id="GO:0000287">
    <property type="term" value="F:magnesium ion binding"/>
    <property type="evidence" value="ECO:0007669"/>
    <property type="project" value="UniProtKB-UniRule"/>
</dbReference>
<dbReference type="HAMAP" id="MF_00265">
    <property type="entry name" value="VapC_Nob1"/>
    <property type="match status" value="1"/>
</dbReference>
<evidence type="ECO:0000256" key="6">
    <source>
        <dbReference type="ARBA" id="ARBA00022842"/>
    </source>
</evidence>
<keyword evidence="3 8" id="KW-0540">Nuclease</keyword>
<dbReference type="InterPro" id="IPR050556">
    <property type="entry name" value="Type_II_TA_system_RNase"/>
</dbReference>
<keyword evidence="4 8" id="KW-0479">Metal-binding</keyword>
<dbReference type="InterPro" id="IPR029060">
    <property type="entry name" value="PIN-like_dom_sf"/>
</dbReference>
<feature type="binding site" evidence="8">
    <location>
        <position position="5"/>
    </location>
    <ligand>
        <name>Mg(2+)</name>
        <dbReference type="ChEBI" id="CHEBI:18420"/>
    </ligand>
</feature>
<dbReference type="RefSeq" id="WP_136538541.1">
    <property type="nucleotide sequence ID" value="NZ_STGU01000002.1"/>
</dbReference>
<evidence type="ECO:0000313" key="10">
    <source>
        <dbReference type="EMBL" id="THV38051.1"/>
    </source>
</evidence>
<comment type="similarity">
    <text evidence="7 8">Belongs to the PINc/VapC protein family.</text>
</comment>
<dbReference type="GO" id="GO:0090729">
    <property type="term" value="F:toxin activity"/>
    <property type="evidence" value="ECO:0007669"/>
    <property type="project" value="UniProtKB-KW"/>
</dbReference>
<evidence type="ECO:0000313" key="11">
    <source>
        <dbReference type="Proteomes" id="UP000307378"/>
    </source>
</evidence>
<evidence type="ECO:0000256" key="2">
    <source>
        <dbReference type="ARBA" id="ARBA00022649"/>
    </source>
</evidence>
<dbReference type="Pfam" id="PF01850">
    <property type="entry name" value="PIN"/>
    <property type="match status" value="1"/>
</dbReference>
<dbReference type="Gene3D" id="3.40.50.1010">
    <property type="entry name" value="5'-nuclease"/>
    <property type="match status" value="1"/>
</dbReference>
<comment type="caution">
    <text evidence="10">The sequence shown here is derived from an EMBL/GenBank/DDBJ whole genome shotgun (WGS) entry which is preliminary data.</text>
</comment>
<dbReference type="SUPFAM" id="SSF88723">
    <property type="entry name" value="PIN domain-like"/>
    <property type="match status" value="1"/>
</dbReference>
<evidence type="ECO:0000256" key="8">
    <source>
        <dbReference type="HAMAP-Rule" id="MF_00265"/>
    </source>
</evidence>
<dbReference type="GO" id="GO:0016787">
    <property type="term" value="F:hydrolase activity"/>
    <property type="evidence" value="ECO:0007669"/>
    <property type="project" value="UniProtKB-KW"/>
</dbReference>
<sequence>MIFLDTNVVSETFRKVPNEAVIAWLIRHDAELALSSIVIGEIAYGIAKIRDEERAPRLELSLKDWRSRFVGRIYGFDEEAALTYGTIMAEAKRRGQPMSAPDGMIAAVARTKAGALATRNIDDFRDCGVELVNPWDF</sequence>
<comment type="function">
    <text evidence="8">Toxic component of a toxin-antitoxin (TA) system. An RNase.</text>
</comment>
<dbReference type="EC" id="3.1.-.-" evidence="8"/>
<dbReference type="EMBL" id="STGU01000002">
    <property type="protein sequence ID" value="THV38051.1"/>
    <property type="molecule type" value="Genomic_DNA"/>
</dbReference>
<feature type="domain" description="PIN" evidence="9">
    <location>
        <begin position="2"/>
        <end position="125"/>
    </location>
</feature>
<dbReference type="PANTHER" id="PTHR33653">
    <property type="entry name" value="RIBONUCLEASE VAPC2"/>
    <property type="match status" value="1"/>
</dbReference>
<keyword evidence="5 8" id="KW-0378">Hydrolase</keyword>